<gene>
    <name evidence="4" type="ORF">CLORAM_00005</name>
</gene>
<evidence type="ECO:0000313" key="5">
    <source>
        <dbReference type="Proteomes" id="UP000005798"/>
    </source>
</evidence>
<comment type="caution">
    <text evidence="4">The sequence shown here is derived from an EMBL/GenBank/DDBJ whole genome shotgun (WGS) entry which is preliminary data.</text>
</comment>
<sequence>MISYMSLEFVFCTRFCGLSVVDTFSHIFIKKGSFIMKLVGIDIEKKHFFCIMDKDSGEVLLQPSSFSNTKDGFDSLIQKLSSYSKDSILIGMEDTGHYHFALLKYLLEKNFTVALINPKTTDYTRKIQNGITKNDKLDTLTICDVLDTPVRKKQYRITKVNSFDLYEQKQLTRHHHNLKEELNVYTNRLQKCIDIVFPEFNSLFSSKYGIIYMNVLKTFGSAENIASTDIRTIRKCFEIKGRGNRISLTAQQLKDSAKSSIGISSAAEVIKIKHLISQIELINEQLAETDKKIEEFSIQNNSPILSIPGISHFFGTSILAELGEISNYSKPSKIIKAAGVAPYHYESSQYNAQHTAITKKGSPYLRKTLYQIILPVINNNPVFKQYYDLKISQGKGHRCACGHCVRKLLRIIYHLSSTNQQFDDALLR</sequence>
<dbReference type="InterPro" id="IPR002525">
    <property type="entry name" value="Transp_IS110-like_N"/>
</dbReference>
<dbReference type="NCBIfam" id="NF033542">
    <property type="entry name" value="transpos_IS110"/>
    <property type="match status" value="1"/>
</dbReference>
<dbReference type="GO" id="GO:0004803">
    <property type="term" value="F:transposase activity"/>
    <property type="evidence" value="ECO:0007669"/>
    <property type="project" value="InterPro"/>
</dbReference>
<organism evidence="4 5">
    <name type="scientific">Thomasclavelia ramosa DSM 1402</name>
    <dbReference type="NCBI Taxonomy" id="445974"/>
    <lineage>
        <taxon>Bacteria</taxon>
        <taxon>Bacillati</taxon>
        <taxon>Bacillota</taxon>
        <taxon>Erysipelotrichia</taxon>
        <taxon>Erysipelotrichales</taxon>
        <taxon>Coprobacillaceae</taxon>
        <taxon>Thomasclavelia</taxon>
    </lineage>
</organism>
<feature type="domain" description="Transposase IS116/IS110/IS902 C-terminal" evidence="3">
    <location>
        <begin position="304"/>
        <end position="387"/>
    </location>
</feature>
<dbReference type="EMBL" id="ABFX02000001">
    <property type="protein sequence ID" value="EDS20211.1"/>
    <property type="molecule type" value="Genomic_DNA"/>
</dbReference>
<dbReference type="GO" id="GO:0006313">
    <property type="term" value="P:DNA transposition"/>
    <property type="evidence" value="ECO:0007669"/>
    <property type="project" value="InterPro"/>
</dbReference>
<evidence type="ECO:0000259" key="2">
    <source>
        <dbReference type="Pfam" id="PF01548"/>
    </source>
</evidence>
<dbReference type="HOGENOM" id="CLU_036902_4_8_9"/>
<dbReference type="PANTHER" id="PTHR33055">
    <property type="entry name" value="TRANSPOSASE FOR INSERTION SEQUENCE ELEMENT IS1111A"/>
    <property type="match status" value="1"/>
</dbReference>
<dbReference type="PANTHER" id="PTHR33055:SF15">
    <property type="entry name" value="TRANSPOSASE-RELATED"/>
    <property type="match status" value="1"/>
</dbReference>
<dbReference type="Gene3D" id="1.10.287.4070">
    <property type="match status" value="1"/>
</dbReference>
<dbReference type="Proteomes" id="UP000005798">
    <property type="component" value="Unassembled WGS sequence"/>
</dbReference>
<proteinExistence type="predicted"/>
<reference evidence="4" key="1">
    <citation type="submission" date="2007-11" db="EMBL/GenBank/DDBJ databases">
        <authorList>
            <person name="Fulton L."/>
            <person name="Clifton S."/>
            <person name="Fulton B."/>
            <person name="Xu J."/>
            <person name="Minx P."/>
            <person name="Pepin K.H."/>
            <person name="Johnson M."/>
            <person name="Thiruvilangam P."/>
            <person name="Bhonagiri V."/>
            <person name="Nash W.E."/>
            <person name="Mardis E.R."/>
            <person name="Wilson R.K."/>
        </authorList>
    </citation>
    <scope>NUCLEOTIDE SEQUENCE [LARGE SCALE GENOMIC DNA]</scope>
    <source>
        <strain evidence="4">DSM 1402</strain>
    </source>
</reference>
<feature type="coiled-coil region" evidence="1">
    <location>
        <begin position="272"/>
        <end position="299"/>
    </location>
</feature>
<reference evidence="4" key="2">
    <citation type="submission" date="2014-06" db="EMBL/GenBank/DDBJ databases">
        <title>Draft genome sequence of Clostridium ramosum(DSM 1402).</title>
        <authorList>
            <person name="Sudarsanam P."/>
            <person name="Ley R."/>
            <person name="Guruge J."/>
            <person name="Turnbaugh P.J."/>
            <person name="Mahowald M."/>
            <person name="Liep D."/>
            <person name="Gordon J."/>
        </authorList>
    </citation>
    <scope>NUCLEOTIDE SEQUENCE</scope>
    <source>
        <strain evidence="4">DSM 1402</strain>
    </source>
</reference>
<keyword evidence="1" id="KW-0175">Coiled coil</keyword>
<dbReference type="Pfam" id="PF02371">
    <property type="entry name" value="Transposase_20"/>
    <property type="match status" value="1"/>
</dbReference>
<protein>
    <submittedName>
        <fullName evidence="4">Transposase, IS116/IS110/IS902 family</fullName>
    </submittedName>
</protein>
<evidence type="ECO:0000256" key="1">
    <source>
        <dbReference type="SAM" id="Coils"/>
    </source>
</evidence>
<evidence type="ECO:0000259" key="3">
    <source>
        <dbReference type="Pfam" id="PF02371"/>
    </source>
</evidence>
<dbReference type="InterPro" id="IPR003346">
    <property type="entry name" value="Transposase_20"/>
</dbReference>
<dbReference type="AlphaFoldDB" id="B0N072"/>
<accession>B0N072</accession>
<dbReference type="GO" id="GO:0003677">
    <property type="term" value="F:DNA binding"/>
    <property type="evidence" value="ECO:0007669"/>
    <property type="project" value="InterPro"/>
</dbReference>
<evidence type="ECO:0000313" key="4">
    <source>
        <dbReference type="EMBL" id="EDS20211.1"/>
    </source>
</evidence>
<feature type="domain" description="Transposase IS110-like N-terminal" evidence="2">
    <location>
        <begin position="39"/>
        <end position="198"/>
    </location>
</feature>
<keyword evidence="5" id="KW-1185">Reference proteome</keyword>
<dbReference type="eggNOG" id="COG3547">
    <property type="taxonomic scope" value="Bacteria"/>
</dbReference>
<dbReference type="Pfam" id="PF01548">
    <property type="entry name" value="DEDD_Tnp_IS110"/>
    <property type="match status" value="1"/>
</dbReference>
<name>B0N072_9FIRM</name>
<dbReference type="InterPro" id="IPR047650">
    <property type="entry name" value="Transpos_IS110"/>
</dbReference>